<dbReference type="Pfam" id="PF03725">
    <property type="entry name" value="RNase_PH_C"/>
    <property type="match status" value="1"/>
</dbReference>
<dbReference type="EMBL" id="HBNS01002806">
    <property type="protein sequence ID" value="CAE4582447.1"/>
    <property type="molecule type" value="Transcribed_RNA"/>
</dbReference>
<dbReference type="GO" id="GO:0034475">
    <property type="term" value="P:U4 snRNA 3'-end processing"/>
    <property type="evidence" value="ECO:0007669"/>
    <property type="project" value="TreeGrafter"/>
</dbReference>
<dbReference type="GO" id="GO:0000177">
    <property type="term" value="C:cytoplasmic exosome (RNase complex)"/>
    <property type="evidence" value="ECO:0007669"/>
    <property type="project" value="TreeGrafter"/>
</dbReference>
<evidence type="ECO:0000256" key="6">
    <source>
        <dbReference type="ARBA" id="ARBA00022835"/>
    </source>
</evidence>
<accession>A0A6V2ASG9</accession>
<evidence type="ECO:0000256" key="3">
    <source>
        <dbReference type="ARBA" id="ARBA00006678"/>
    </source>
</evidence>
<keyword evidence="6" id="KW-0271">Exosome</keyword>
<comment type="subcellular location">
    <subcellularLocation>
        <location evidence="1">Cytoplasm</location>
    </subcellularLocation>
    <subcellularLocation>
        <location evidence="2">Nucleus</location>
        <location evidence="2">Nucleolus</location>
    </subcellularLocation>
</comment>
<evidence type="ECO:0000259" key="11">
    <source>
        <dbReference type="Pfam" id="PF03725"/>
    </source>
</evidence>
<name>A0A6V2ASG9_9STRA</name>
<dbReference type="GO" id="GO:0071035">
    <property type="term" value="P:nuclear polyadenylation-dependent rRNA catabolic process"/>
    <property type="evidence" value="ECO:0007669"/>
    <property type="project" value="TreeGrafter"/>
</dbReference>
<keyword evidence="7" id="KW-0694">RNA-binding</keyword>
<keyword evidence="5" id="KW-0698">rRNA processing</keyword>
<gene>
    <name evidence="12" type="ORF">DBRI00130_LOCUS2252</name>
</gene>
<sequence>MSRSRTTSPRGYVDVHALESLVQRILRTSSLLNPNELCIQVGLSAWRVQITCMVLNHDGNLEDACLLGAVSALLDLKLPAVKIDMKGGGNGVVQIVSPSYDHEEDDMTEETKDANRITKLTIQKGTIPISLTMGIYDNHKILVDMTREEEVVCKGVVTVVVTTTGEIVSLTKCGGLAMSPEDMAACVHLAIGRAKEVEELLLSLDEAS</sequence>
<organism evidence="12">
    <name type="scientific">Ditylum brightwellii</name>
    <dbReference type="NCBI Taxonomy" id="49249"/>
    <lineage>
        <taxon>Eukaryota</taxon>
        <taxon>Sar</taxon>
        <taxon>Stramenopiles</taxon>
        <taxon>Ochrophyta</taxon>
        <taxon>Bacillariophyta</taxon>
        <taxon>Mediophyceae</taxon>
        <taxon>Lithodesmiophycidae</taxon>
        <taxon>Lithodesmiales</taxon>
        <taxon>Lithodesmiaceae</taxon>
        <taxon>Ditylum</taxon>
    </lineage>
</organism>
<evidence type="ECO:0000256" key="5">
    <source>
        <dbReference type="ARBA" id="ARBA00022552"/>
    </source>
</evidence>
<feature type="domain" description="Exoribonuclease phosphorolytic" evidence="11">
    <location>
        <begin position="127"/>
        <end position="191"/>
    </location>
</feature>
<feature type="domain" description="Exoribonuclease phosphorolytic" evidence="10">
    <location>
        <begin position="17"/>
        <end position="79"/>
    </location>
</feature>
<dbReference type="GO" id="GO:0034476">
    <property type="term" value="P:U5 snRNA 3'-end processing"/>
    <property type="evidence" value="ECO:0007669"/>
    <property type="project" value="TreeGrafter"/>
</dbReference>
<dbReference type="InterPro" id="IPR036345">
    <property type="entry name" value="ExoRNase_PH_dom2_sf"/>
</dbReference>
<evidence type="ECO:0000313" key="12">
    <source>
        <dbReference type="EMBL" id="CAE4582447.1"/>
    </source>
</evidence>
<dbReference type="PANTHER" id="PTHR11097:SF9">
    <property type="entry name" value="EXOSOME COMPLEX COMPONENT RRP43"/>
    <property type="match status" value="1"/>
</dbReference>
<evidence type="ECO:0000256" key="4">
    <source>
        <dbReference type="ARBA" id="ARBA00022490"/>
    </source>
</evidence>
<dbReference type="InterPro" id="IPR050590">
    <property type="entry name" value="Exosome_comp_Rrp42_subfam"/>
</dbReference>
<evidence type="ECO:0000256" key="9">
    <source>
        <dbReference type="ARBA" id="ARBA00030617"/>
    </source>
</evidence>
<protein>
    <recommendedName>
        <fullName evidence="9">Ribosomal RNA-processing protein 43</fullName>
    </recommendedName>
</protein>
<evidence type="ECO:0000259" key="10">
    <source>
        <dbReference type="Pfam" id="PF01138"/>
    </source>
</evidence>
<dbReference type="GO" id="GO:0071038">
    <property type="term" value="P:TRAMP-dependent tRNA surveillance pathway"/>
    <property type="evidence" value="ECO:0007669"/>
    <property type="project" value="TreeGrafter"/>
</dbReference>
<dbReference type="GO" id="GO:0005730">
    <property type="term" value="C:nucleolus"/>
    <property type="evidence" value="ECO:0007669"/>
    <property type="project" value="UniProtKB-SubCell"/>
</dbReference>
<dbReference type="Gene3D" id="3.30.230.70">
    <property type="entry name" value="GHMP Kinase, N-terminal domain"/>
    <property type="match status" value="1"/>
</dbReference>
<dbReference type="GO" id="GO:0000467">
    <property type="term" value="P:exonucleolytic trimming to generate mature 3'-end of 5.8S rRNA from tricistronic rRNA transcript (SSU-rRNA, 5.8S rRNA, LSU-rRNA)"/>
    <property type="evidence" value="ECO:0007669"/>
    <property type="project" value="TreeGrafter"/>
</dbReference>
<dbReference type="PANTHER" id="PTHR11097">
    <property type="entry name" value="EXOSOME COMPLEX EXONUCLEASE RIBOSOMAL RNA PROCESSING PROTEIN"/>
    <property type="match status" value="1"/>
</dbReference>
<reference evidence="12" key="1">
    <citation type="submission" date="2021-01" db="EMBL/GenBank/DDBJ databases">
        <authorList>
            <person name="Corre E."/>
            <person name="Pelletier E."/>
            <person name="Niang G."/>
            <person name="Scheremetjew M."/>
            <person name="Finn R."/>
            <person name="Kale V."/>
            <person name="Holt S."/>
            <person name="Cochrane G."/>
            <person name="Meng A."/>
            <person name="Brown T."/>
            <person name="Cohen L."/>
        </authorList>
    </citation>
    <scope>NUCLEOTIDE SEQUENCE</scope>
    <source>
        <strain evidence="12">GSO104</strain>
    </source>
</reference>
<dbReference type="AlphaFoldDB" id="A0A6V2ASG9"/>
<proteinExistence type="inferred from homology"/>
<dbReference type="InterPro" id="IPR015847">
    <property type="entry name" value="ExoRNase_PH_dom2"/>
</dbReference>
<evidence type="ECO:0000256" key="2">
    <source>
        <dbReference type="ARBA" id="ARBA00004604"/>
    </source>
</evidence>
<keyword evidence="8" id="KW-0539">Nucleus</keyword>
<dbReference type="GO" id="GO:0000176">
    <property type="term" value="C:nuclear exosome (RNase complex)"/>
    <property type="evidence" value="ECO:0007669"/>
    <property type="project" value="TreeGrafter"/>
</dbReference>
<dbReference type="SUPFAM" id="SSF55666">
    <property type="entry name" value="Ribonuclease PH domain 2-like"/>
    <property type="match status" value="1"/>
</dbReference>
<evidence type="ECO:0000256" key="1">
    <source>
        <dbReference type="ARBA" id="ARBA00004496"/>
    </source>
</evidence>
<dbReference type="SUPFAM" id="SSF54211">
    <property type="entry name" value="Ribosomal protein S5 domain 2-like"/>
    <property type="match status" value="1"/>
</dbReference>
<dbReference type="InterPro" id="IPR027408">
    <property type="entry name" value="PNPase/RNase_PH_dom_sf"/>
</dbReference>
<dbReference type="GO" id="GO:0034473">
    <property type="term" value="P:U1 snRNA 3'-end processing"/>
    <property type="evidence" value="ECO:0007669"/>
    <property type="project" value="TreeGrafter"/>
</dbReference>
<evidence type="ECO:0000256" key="7">
    <source>
        <dbReference type="ARBA" id="ARBA00022884"/>
    </source>
</evidence>
<dbReference type="GO" id="GO:0071028">
    <property type="term" value="P:nuclear mRNA surveillance"/>
    <property type="evidence" value="ECO:0007669"/>
    <property type="project" value="TreeGrafter"/>
</dbReference>
<dbReference type="GO" id="GO:0016075">
    <property type="term" value="P:rRNA catabolic process"/>
    <property type="evidence" value="ECO:0007669"/>
    <property type="project" value="TreeGrafter"/>
</dbReference>
<dbReference type="InterPro" id="IPR020568">
    <property type="entry name" value="Ribosomal_Su5_D2-typ_SF"/>
</dbReference>
<dbReference type="InterPro" id="IPR001247">
    <property type="entry name" value="ExoRNase_PH_dom1"/>
</dbReference>
<evidence type="ECO:0000256" key="8">
    <source>
        <dbReference type="ARBA" id="ARBA00023242"/>
    </source>
</evidence>
<dbReference type="Pfam" id="PF01138">
    <property type="entry name" value="RNase_PH"/>
    <property type="match status" value="1"/>
</dbReference>
<comment type="similarity">
    <text evidence="3">Belongs to the RNase PH family.</text>
</comment>
<keyword evidence="4" id="KW-0963">Cytoplasm</keyword>
<dbReference type="GO" id="GO:0035925">
    <property type="term" value="F:mRNA 3'-UTR AU-rich region binding"/>
    <property type="evidence" value="ECO:0007669"/>
    <property type="project" value="TreeGrafter"/>
</dbReference>